<evidence type="ECO:0000256" key="10">
    <source>
        <dbReference type="SAM" id="SignalP"/>
    </source>
</evidence>
<dbReference type="InterPro" id="IPR050924">
    <property type="entry name" value="Peroxiredoxin_BCP/PrxQ"/>
</dbReference>
<evidence type="ECO:0000256" key="8">
    <source>
        <dbReference type="ARBA" id="ARBA00038489"/>
    </source>
</evidence>
<sequence>MLLAFVAFLQLLNCAAYLNVHRGSTLRRATPRSHLSMVNVGDVAPDFKLTDQNGQSVSLSSFKGKKDVVLFFYPKDDTPGCTAECDLFDKAADEFSKLNAKILGVSSDEDHTEFVSKYGFQLTLLSDVGGNVRQTYKVPKAMMGFLDGRVTYIIGKDGKVKSVYENMMEPAKHVEEARKVLGQK</sequence>
<dbReference type="PANTHER" id="PTHR42801:SF4">
    <property type="entry name" value="AHPC_TSA FAMILY PROTEIN"/>
    <property type="match status" value="1"/>
</dbReference>
<comment type="catalytic activity">
    <reaction evidence="9">
        <text>a hydroperoxide + [thioredoxin]-dithiol = an alcohol + [thioredoxin]-disulfide + H2O</text>
        <dbReference type="Rhea" id="RHEA:62620"/>
        <dbReference type="Rhea" id="RHEA-COMP:10698"/>
        <dbReference type="Rhea" id="RHEA-COMP:10700"/>
        <dbReference type="ChEBI" id="CHEBI:15377"/>
        <dbReference type="ChEBI" id="CHEBI:29950"/>
        <dbReference type="ChEBI" id="CHEBI:30879"/>
        <dbReference type="ChEBI" id="CHEBI:35924"/>
        <dbReference type="ChEBI" id="CHEBI:50058"/>
        <dbReference type="EC" id="1.11.1.24"/>
    </reaction>
</comment>
<comment type="similarity">
    <text evidence="8">Belongs to the peroxiredoxin family. BCP/PrxQ subfamily.</text>
</comment>
<dbReference type="PhylomeDB" id="A0A0G4GTF6"/>
<evidence type="ECO:0000256" key="5">
    <source>
        <dbReference type="ARBA" id="ARBA00023157"/>
    </source>
</evidence>
<dbReference type="Gene3D" id="3.40.30.10">
    <property type="entry name" value="Glutaredoxin"/>
    <property type="match status" value="1"/>
</dbReference>
<dbReference type="CDD" id="cd03017">
    <property type="entry name" value="PRX_BCP"/>
    <property type="match status" value="1"/>
</dbReference>
<dbReference type="InterPro" id="IPR013766">
    <property type="entry name" value="Thioredoxin_domain"/>
</dbReference>
<organism evidence="12">
    <name type="scientific">Chromera velia CCMP2878</name>
    <dbReference type="NCBI Taxonomy" id="1169474"/>
    <lineage>
        <taxon>Eukaryota</taxon>
        <taxon>Sar</taxon>
        <taxon>Alveolata</taxon>
        <taxon>Colpodellida</taxon>
        <taxon>Chromeraceae</taxon>
        <taxon>Chromera</taxon>
    </lineage>
</organism>
<accession>A0A0G4GTF6</accession>
<keyword evidence="2" id="KW-0575">Peroxidase</keyword>
<reference evidence="12" key="1">
    <citation type="submission" date="2014-11" db="EMBL/GenBank/DDBJ databases">
        <authorList>
            <person name="Otto D Thomas"/>
            <person name="Naeem Raeece"/>
        </authorList>
    </citation>
    <scope>NUCLEOTIDE SEQUENCE</scope>
</reference>
<dbReference type="SUPFAM" id="SSF52833">
    <property type="entry name" value="Thioredoxin-like"/>
    <property type="match status" value="1"/>
</dbReference>
<dbReference type="EMBL" id="CDMZ01001535">
    <property type="protein sequence ID" value="CEM34057.1"/>
    <property type="molecule type" value="Genomic_DNA"/>
</dbReference>
<keyword evidence="3" id="KW-0049">Antioxidant</keyword>
<evidence type="ECO:0000256" key="9">
    <source>
        <dbReference type="ARBA" id="ARBA00049091"/>
    </source>
</evidence>
<evidence type="ECO:0000256" key="6">
    <source>
        <dbReference type="ARBA" id="ARBA00023284"/>
    </source>
</evidence>
<dbReference type="GO" id="GO:0005737">
    <property type="term" value="C:cytoplasm"/>
    <property type="evidence" value="ECO:0007669"/>
    <property type="project" value="TreeGrafter"/>
</dbReference>
<keyword evidence="10" id="KW-0732">Signal</keyword>
<dbReference type="Pfam" id="PF00578">
    <property type="entry name" value="AhpC-TSA"/>
    <property type="match status" value="1"/>
</dbReference>
<keyword evidence="6" id="KW-0676">Redox-active center</keyword>
<feature type="domain" description="Thioredoxin" evidence="11">
    <location>
        <begin position="38"/>
        <end position="184"/>
    </location>
</feature>
<dbReference type="GO" id="GO:0034599">
    <property type="term" value="P:cellular response to oxidative stress"/>
    <property type="evidence" value="ECO:0007669"/>
    <property type="project" value="TreeGrafter"/>
</dbReference>
<keyword evidence="4" id="KW-0560">Oxidoreductase</keyword>
<feature type="signal peptide" evidence="10">
    <location>
        <begin position="1"/>
        <end position="16"/>
    </location>
</feature>
<dbReference type="AlphaFoldDB" id="A0A0G4GTF6"/>
<feature type="chain" id="PRO_5005191175" description="thioredoxin-dependent peroxiredoxin" evidence="10">
    <location>
        <begin position="17"/>
        <end position="184"/>
    </location>
</feature>
<dbReference type="GO" id="GO:0008379">
    <property type="term" value="F:thioredoxin peroxidase activity"/>
    <property type="evidence" value="ECO:0007669"/>
    <property type="project" value="TreeGrafter"/>
</dbReference>
<evidence type="ECO:0000256" key="4">
    <source>
        <dbReference type="ARBA" id="ARBA00023002"/>
    </source>
</evidence>
<evidence type="ECO:0000259" key="11">
    <source>
        <dbReference type="PROSITE" id="PS51352"/>
    </source>
</evidence>
<evidence type="ECO:0000256" key="1">
    <source>
        <dbReference type="ARBA" id="ARBA00013017"/>
    </source>
</evidence>
<dbReference type="PROSITE" id="PS51352">
    <property type="entry name" value="THIOREDOXIN_2"/>
    <property type="match status" value="1"/>
</dbReference>
<evidence type="ECO:0000313" key="12">
    <source>
        <dbReference type="EMBL" id="CEM34057.1"/>
    </source>
</evidence>
<proteinExistence type="inferred from homology"/>
<keyword evidence="5" id="KW-1015">Disulfide bond</keyword>
<dbReference type="InterPro" id="IPR000866">
    <property type="entry name" value="AhpC/TSA"/>
</dbReference>
<dbReference type="VEuPathDB" id="CryptoDB:Cvel_5190"/>
<evidence type="ECO:0000256" key="2">
    <source>
        <dbReference type="ARBA" id="ARBA00022559"/>
    </source>
</evidence>
<evidence type="ECO:0000256" key="7">
    <source>
        <dbReference type="ARBA" id="ARBA00032824"/>
    </source>
</evidence>
<name>A0A0G4GTF6_9ALVE</name>
<dbReference type="PANTHER" id="PTHR42801">
    <property type="entry name" value="THIOREDOXIN-DEPENDENT PEROXIDE REDUCTASE"/>
    <property type="match status" value="1"/>
</dbReference>
<dbReference type="InterPro" id="IPR036249">
    <property type="entry name" value="Thioredoxin-like_sf"/>
</dbReference>
<dbReference type="EC" id="1.11.1.24" evidence="1"/>
<evidence type="ECO:0000256" key="3">
    <source>
        <dbReference type="ARBA" id="ARBA00022862"/>
    </source>
</evidence>
<gene>
    <name evidence="12" type="ORF">Cvel_5190</name>
</gene>
<dbReference type="GO" id="GO:0045454">
    <property type="term" value="P:cell redox homeostasis"/>
    <property type="evidence" value="ECO:0007669"/>
    <property type="project" value="TreeGrafter"/>
</dbReference>
<protein>
    <recommendedName>
        <fullName evidence="1">thioredoxin-dependent peroxiredoxin</fullName>
        <ecNumber evidence="1">1.11.1.24</ecNumber>
    </recommendedName>
    <alternativeName>
        <fullName evidence="7">Thioredoxin peroxidase</fullName>
    </alternativeName>
</protein>